<dbReference type="RefSeq" id="WP_046004320.1">
    <property type="nucleotide sequence ID" value="NZ_JXYA01000016.1"/>
</dbReference>
<keyword evidence="2" id="KW-1185">Reference proteome</keyword>
<protein>
    <submittedName>
        <fullName evidence="1">Uncharacterized protein</fullName>
    </submittedName>
</protein>
<dbReference type="EMBL" id="JXYA01000016">
    <property type="protein sequence ID" value="KJZ10048.1"/>
    <property type="molecule type" value="Genomic_DNA"/>
</dbReference>
<dbReference type="OrthoDB" id="9974483at2"/>
<dbReference type="AlphaFoldDB" id="A0A0F4QQU8"/>
<gene>
    <name evidence="1" type="ORF">TW77_07290</name>
</gene>
<reference evidence="1 2" key="1">
    <citation type="journal article" date="2015" name="BMC Genomics">
        <title>Genome mining reveals unlocked bioactive potential of marine Gram-negative bacteria.</title>
        <authorList>
            <person name="Machado H."/>
            <person name="Sonnenschein E.C."/>
            <person name="Melchiorsen J."/>
            <person name="Gram L."/>
        </authorList>
    </citation>
    <scope>NUCLEOTIDE SEQUENCE [LARGE SCALE GENOMIC DNA]</scope>
    <source>
        <strain evidence="1 2">S2471</strain>
    </source>
</reference>
<evidence type="ECO:0000313" key="2">
    <source>
        <dbReference type="Proteomes" id="UP000033452"/>
    </source>
</evidence>
<dbReference type="Proteomes" id="UP000033452">
    <property type="component" value="Unassembled WGS sequence"/>
</dbReference>
<organism evidence="1 2">
    <name type="scientific">Pseudoalteromonas rubra</name>
    <dbReference type="NCBI Taxonomy" id="43658"/>
    <lineage>
        <taxon>Bacteria</taxon>
        <taxon>Pseudomonadati</taxon>
        <taxon>Pseudomonadota</taxon>
        <taxon>Gammaproteobacteria</taxon>
        <taxon>Alteromonadales</taxon>
        <taxon>Pseudoalteromonadaceae</taxon>
        <taxon>Pseudoalteromonas</taxon>
    </lineage>
</organism>
<comment type="caution">
    <text evidence="1">The sequence shown here is derived from an EMBL/GenBank/DDBJ whole genome shotgun (WGS) entry which is preliminary data.</text>
</comment>
<accession>A0A0F4QQU8</accession>
<name>A0A0F4QQU8_9GAMM</name>
<evidence type="ECO:0000313" key="1">
    <source>
        <dbReference type="EMBL" id="KJZ10048.1"/>
    </source>
</evidence>
<dbReference type="PATRIC" id="fig|43658.5.peg.1537"/>
<proteinExistence type="predicted"/>
<sequence>MKYLIFIILFVFQLKVYAYPITSTNGEHWEKVCLNTHPDFDEKSATGSCMMMLLGFQYGSKAQAENDKATRGYCFEKNIYH</sequence>